<dbReference type="AlphaFoldDB" id="A0A514CNB8"/>
<keyword evidence="4" id="KW-1185">Reference proteome</keyword>
<proteinExistence type="predicted"/>
<dbReference type="InterPro" id="IPR032508">
    <property type="entry name" value="FecR_C"/>
</dbReference>
<feature type="domain" description="Protein FecR C-terminal" evidence="2">
    <location>
        <begin position="259"/>
        <end position="327"/>
    </location>
</feature>
<reference evidence="3 4" key="1">
    <citation type="submission" date="2019-06" db="EMBL/GenBank/DDBJ databases">
        <title>Echinicola alkalisoli sp. nov. isolated from saline soil.</title>
        <authorList>
            <person name="Sun J.-Q."/>
            <person name="Xu L."/>
        </authorList>
    </citation>
    <scope>NUCLEOTIDE SEQUENCE [LARGE SCALE GENOMIC DNA]</scope>
    <source>
        <strain evidence="3 4">LN3S3</strain>
    </source>
</reference>
<dbReference type="PANTHER" id="PTHR30273:SF2">
    <property type="entry name" value="PROTEIN FECR"/>
    <property type="match status" value="1"/>
</dbReference>
<dbReference type="OrthoDB" id="1452822at2"/>
<dbReference type="PANTHER" id="PTHR30273">
    <property type="entry name" value="PERIPLASMIC SIGNAL SENSOR AND SIGMA FACTOR ACTIVATOR FECR-RELATED"/>
    <property type="match status" value="1"/>
</dbReference>
<dbReference type="GO" id="GO:0016989">
    <property type="term" value="F:sigma factor antagonist activity"/>
    <property type="evidence" value="ECO:0007669"/>
    <property type="project" value="TreeGrafter"/>
</dbReference>
<evidence type="ECO:0000259" key="1">
    <source>
        <dbReference type="Pfam" id="PF04773"/>
    </source>
</evidence>
<dbReference type="InterPro" id="IPR006860">
    <property type="entry name" value="FecR"/>
</dbReference>
<evidence type="ECO:0000259" key="2">
    <source>
        <dbReference type="Pfam" id="PF16344"/>
    </source>
</evidence>
<dbReference type="Gene3D" id="3.55.50.30">
    <property type="match status" value="1"/>
</dbReference>
<name>A0A514CNB8_9BACT</name>
<dbReference type="Proteomes" id="UP000316614">
    <property type="component" value="Chromosome"/>
</dbReference>
<organism evidence="3 4">
    <name type="scientific">Echinicola soli</name>
    <dbReference type="NCBI Taxonomy" id="2591634"/>
    <lineage>
        <taxon>Bacteria</taxon>
        <taxon>Pseudomonadati</taxon>
        <taxon>Bacteroidota</taxon>
        <taxon>Cytophagia</taxon>
        <taxon>Cytophagales</taxon>
        <taxon>Cyclobacteriaceae</taxon>
        <taxon>Echinicola</taxon>
    </lineage>
</organism>
<protein>
    <submittedName>
        <fullName evidence="3">DUF4974 domain-containing protein</fullName>
    </submittedName>
</protein>
<dbReference type="Pfam" id="PF04773">
    <property type="entry name" value="FecR"/>
    <property type="match status" value="1"/>
</dbReference>
<evidence type="ECO:0000313" key="3">
    <source>
        <dbReference type="EMBL" id="QDH81313.1"/>
    </source>
</evidence>
<dbReference type="Pfam" id="PF16344">
    <property type="entry name" value="FecR_C"/>
    <property type="match status" value="1"/>
</dbReference>
<feature type="domain" description="FecR protein" evidence="1">
    <location>
        <begin position="121"/>
        <end position="214"/>
    </location>
</feature>
<dbReference type="RefSeq" id="WP_141616527.1">
    <property type="nucleotide sequence ID" value="NZ_CP041253.1"/>
</dbReference>
<dbReference type="PIRSF" id="PIRSF018266">
    <property type="entry name" value="FecR"/>
    <property type="match status" value="1"/>
</dbReference>
<evidence type="ECO:0000313" key="4">
    <source>
        <dbReference type="Proteomes" id="UP000316614"/>
    </source>
</evidence>
<dbReference type="KEGG" id="echi:FKX85_20685"/>
<gene>
    <name evidence="3" type="ORF">FKX85_20685</name>
</gene>
<sequence length="332" mass="37362">MDFELLTYIEKYLLEELDAQETALFEKRLEEDVEFAKAYHHYLEQLQAELPSERKGMHVDDAWASMEQQLIAGAGEVAISDSQPTFRKWAAAISVFLVMGAMAYWLGQSTHPARPEMLVKTTAYGQKSTITLSDGSTVRLNSGSKLTYPKEFGDSSRLVVLEGEAFFDVVPDADRPFLIRSGELTTKVLGTSFNIHAFPEDDIQQVAVRTGTVQVYVADGDLEAITLAPGKVAHFVKETGNWKIETVDPEHIAYWARGYLYFDNEPLAEVLKELGRWYGVVIEVEDPAVLNCRITLKQRDENLKNILNIIKFATHVNYQFKSNKVIIQGSAC</sequence>
<dbReference type="Gene3D" id="2.60.120.1440">
    <property type="match status" value="1"/>
</dbReference>
<accession>A0A514CNB8</accession>
<dbReference type="EMBL" id="CP041253">
    <property type="protein sequence ID" value="QDH81313.1"/>
    <property type="molecule type" value="Genomic_DNA"/>
</dbReference>
<dbReference type="InterPro" id="IPR012373">
    <property type="entry name" value="Ferrdict_sens_TM"/>
</dbReference>